<reference evidence="1" key="1">
    <citation type="submission" date="2021-02" db="EMBL/GenBank/DDBJ databases">
        <authorList>
            <person name="Bekaert M."/>
        </authorList>
    </citation>
    <scope>NUCLEOTIDE SEQUENCE</scope>
    <source>
        <strain evidence="1">IoA-00</strain>
    </source>
</reference>
<sequence length="146" mass="16450">MRQLESRKGGGRDKLFDNYWKQLTRDASVIERAPSKNSSRIIHPDYDNDESGLYRAKSVNPETRGAKEINDTSQTKINTPIELMLSRMIEELNACRKDIGWGLQALQTTTFGQLYMGSNTTSSTAFVRAKIWFLCQEGGQGKVQGV</sequence>
<organism evidence="1 2">
    <name type="scientific">Lepeophtheirus salmonis</name>
    <name type="common">Salmon louse</name>
    <name type="synonym">Caligus salmonis</name>
    <dbReference type="NCBI Taxonomy" id="72036"/>
    <lineage>
        <taxon>Eukaryota</taxon>
        <taxon>Metazoa</taxon>
        <taxon>Ecdysozoa</taxon>
        <taxon>Arthropoda</taxon>
        <taxon>Crustacea</taxon>
        <taxon>Multicrustacea</taxon>
        <taxon>Hexanauplia</taxon>
        <taxon>Copepoda</taxon>
        <taxon>Siphonostomatoida</taxon>
        <taxon>Caligidae</taxon>
        <taxon>Lepeophtheirus</taxon>
    </lineage>
</organism>
<protein>
    <submittedName>
        <fullName evidence="1">(salmon louse) hypothetical protein</fullName>
    </submittedName>
</protein>
<accession>A0A7R8CW87</accession>
<evidence type="ECO:0000313" key="1">
    <source>
        <dbReference type="EMBL" id="CAF2901080.1"/>
    </source>
</evidence>
<dbReference type="AlphaFoldDB" id="A0A7R8CW87"/>
<name>A0A7R8CW87_LEPSM</name>
<dbReference type="Proteomes" id="UP000675881">
    <property type="component" value="Chromosome 3"/>
</dbReference>
<evidence type="ECO:0000313" key="2">
    <source>
        <dbReference type="Proteomes" id="UP000675881"/>
    </source>
</evidence>
<keyword evidence="2" id="KW-1185">Reference proteome</keyword>
<dbReference type="EMBL" id="HG994582">
    <property type="protein sequence ID" value="CAF2901080.1"/>
    <property type="molecule type" value="Genomic_DNA"/>
</dbReference>
<proteinExistence type="predicted"/>
<gene>
    <name evidence="1" type="ORF">LSAA_7177</name>
</gene>